<feature type="domain" description="RNA polymerase sigma factor 70 region 4 type 2" evidence="8">
    <location>
        <begin position="123"/>
        <end position="176"/>
    </location>
</feature>
<dbReference type="GO" id="GO:0003677">
    <property type="term" value="F:DNA binding"/>
    <property type="evidence" value="ECO:0007669"/>
    <property type="project" value="UniProtKB-KW"/>
</dbReference>
<evidence type="ECO:0000256" key="6">
    <source>
        <dbReference type="RuleBase" id="RU000716"/>
    </source>
</evidence>
<comment type="similarity">
    <text evidence="1 6">Belongs to the sigma-70 factor family. ECF subfamily.</text>
</comment>
<evidence type="ECO:0000256" key="2">
    <source>
        <dbReference type="ARBA" id="ARBA00023015"/>
    </source>
</evidence>
<dbReference type="PANTHER" id="PTHR43133:SF62">
    <property type="entry name" value="RNA POLYMERASE SIGMA FACTOR SIGZ"/>
    <property type="match status" value="1"/>
</dbReference>
<dbReference type="InterPro" id="IPR000838">
    <property type="entry name" value="RNA_pol_sigma70_ECF_CS"/>
</dbReference>
<dbReference type="PANTHER" id="PTHR43133">
    <property type="entry name" value="RNA POLYMERASE ECF-TYPE SIGMA FACTO"/>
    <property type="match status" value="1"/>
</dbReference>
<dbReference type="Proteomes" id="UP000294581">
    <property type="component" value="Unassembled WGS sequence"/>
</dbReference>
<dbReference type="InterPro" id="IPR039425">
    <property type="entry name" value="RNA_pol_sigma-70-like"/>
</dbReference>
<evidence type="ECO:0000256" key="3">
    <source>
        <dbReference type="ARBA" id="ARBA00023082"/>
    </source>
</evidence>
<evidence type="ECO:0000313" key="9">
    <source>
        <dbReference type="EMBL" id="TDY43038.1"/>
    </source>
</evidence>
<accession>A0A4R8LJF6</accession>
<dbReference type="InterPro" id="IPR013324">
    <property type="entry name" value="RNA_pol_sigma_r3/r4-like"/>
</dbReference>
<keyword evidence="2 6" id="KW-0805">Transcription regulation</keyword>
<keyword evidence="3 6" id="KW-0731">Sigma factor</keyword>
<dbReference type="InterPro" id="IPR036388">
    <property type="entry name" value="WH-like_DNA-bd_sf"/>
</dbReference>
<dbReference type="OrthoDB" id="9784272at2"/>
<dbReference type="SUPFAM" id="SSF88946">
    <property type="entry name" value="Sigma2 domain of RNA polymerase sigma factors"/>
    <property type="match status" value="1"/>
</dbReference>
<dbReference type="GO" id="GO:0006950">
    <property type="term" value="P:response to stress"/>
    <property type="evidence" value="ECO:0007669"/>
    <property type="project" value="UniProtKB-ARBA"/>
</dbReference>
<protein>
    <recommendedName>
        <fullName evidence="6">RNA polymerase sigma factor</fullName>
    </recommendedName>
</protein>
<dbReference type="EMBL" id="SORF01000012">
    <property type="protein sequence ID" value="TDY43038.1"/>
    <property type="molecule type" value="Genomic_DNA"/>
</dbReference>
<evidence type="ECO:0000256" key="4">
    <source>
        <dbReference type="ARBA" id="ARBA00023125"/>
    </source>
</evidence>
<dbReference type="PROSITE" id="PS01063">
    <property type="entry name" value="SIGMA70_ECF"/>
    <property type="match status" value="1"/>
</dbReference>
<dbReference type="GO" id="GO:0006352">
    <property type="term" value="P:DNA-templated transcription initiation"/>
    <property type="evidence" value="ECO:0007669"/>
    <property type="project" value="InterPro"/>
</dbReference>
<proteinExistence type="inferred from homology"/>
<dbReference type="InterPro" id="IPR013249">
    <property type="entry name" value="RNA_pol_sigma70_r4_t2"/>
</dbReference>
<keyword evidence="10" id="KW-1185">Reference proteome</keyword>
<evidence type="ECO:0000256" key="1">
    <source>
        <dbReference type="ARBA" id="ARBA00010641"/>
    </source>
</evidence>
<reference evidence="9 10" key="1">
    <citation type="submission" date="2019-03" db="EMBL/GenBank/DDBJ databases">
        <title>Genomic Encyclopedia of Type Strains, Phase IV (KMG-IV): sequencing the most valuable type-strain genomes for metagenomic binning, comparative biology and taxonomic classification.</title>
        <authorList>
            <person name="Goeker M."/>
        </authorList>
    </citation>
    <scope>NUCLEOTIDE SEQUENCE [LARGE SCALE GENOMIC DNA]</scope>
    <source>
        <strain evidence="9 10">DSM 17974</strain>
    </source>
</reference>
<dbReference type="SUPFAM" id="SSF88659">
    <property type="entry name" value="Sigma3 and sigma4 domains of RNA polymerase sigma factors"/>
    <property type="match status" value="1"/>
</dbReference>
<dbReference type="GO" id="GO:0016987">
    <property type="term" value="F:sigma factor activity"/>
    <property type="evidence" value="ECO:0007669"/>
    <property type="project" value="UniProtKB-KW"/>
</dbReference>
<dbReference type="Gene3D" id="1.10.10.10">
    <property type="entry name" value="Winged helix-like DNA-binding domain superfamily/Winged helix DNA-binding domain"/>
    <property type="match status" value="1"/>
</dbReference>
<name>A0A4R8LJF6_9BACL</name>
<keyword evidence="5 6" id="KW-0804">Transcription</keyword>
<comment type="caution">
    <text evidence="9">The sequence shown here is derived from an EMBL/GenBank/DDBJ whole genome shotgun (WGS) entry which is preliminary data.</text>
</comment>
<evidence type="ECO:0000259" key="8">
    <source>
        <dbReference type="Pfam" id="PF08281"/>
    </source>
</evidence>
<dbReference type="InterPro" id="IPR013325">
    <property type="entry name" value="RNA_pol_sigma_r2"/>
</dbReference>
<feature type="domain" description="RNA polymerase sigma-70 region 2" evidence="7">
    <location>
        <begin position="24"/>
        <end position="92"/>
    </location>
</feature>
<dbReference type="NCBIfam" id="TIGR02937">
    <property type="entry name" value="sigma70-ECF"/>
    <property type="match status" value="1"/>
</dbReference>
<gene>
    <name evidence="9" type="ORF">C7445_11220</name>
</gene>
<dbReference type="Gene3D" id="1.10.1740.10">
    <property type="match status" value="1"/>
</dbReference>
<dbReference type="CDD" id="cd06171">
    <property type="entry name" value="Sigma70_r4"/>
    <property type="match status" value="1"/>
</dbReference>
<evidence type="ECO:0000259" key="7">
    <source>
        <dbReference type="Pfam" id="PF04542"/>
    </source>
</evidence>
<dbReference type="InterPro" id="IPR014284">
    <property type="entry name" value="RNA_pol_sigma-70_dom"/>
</dbReference>
<organism evidence="9 10">
    <name type="scientific">Alicyclobacillus sacchari</name>
    <dbReference type="NCBI Taxonomy" id="392010"/>
    <lineage>
        <taxon>Bacteria</taxon>
        <taxon>Bacillati</taxon>
        <taxon>Bacillota</taxon>
        <taxon>Bacilli</taxon>
        <taxon>Bacillales</taxon>
        <taxon>Alicyclobacillaceae</taxon>
        <taxon>Alicyclobacillus</taxon>
    </lineage>
</organism>
<keyword evidence="4 6" id="KW-0238">DNA-binding</keyword>
<dbReference type="InterPro" id="IPR007627">
    <property type="entry name" value="RNA_pol_sigma70_r2"/>
</dbReference>
<dbReference type="Pfam" id="PF08281">
    <property type="entry name" value="Sigma70_r4_2"/>
    <property type="match status" value="1"/>
</dbReference>
<dbReference type="AlphaFoldDB" id="A0A4R8LJF6"/>
<dbReference type="Pfam" id="PF04542">
    <property type="entry name" value="Sigma70_r2"/>
    <property type="match status" value="1"/>
</dbReference>
<evidence type="ECO:0000256" key="5">
    <source>
        <dbReference type="ARBA" id="ARBA00023163"/>
    </source>
</evidence>
<evidence type="ECO:0000313" key="10">
    <source>
        <dbReference type="Proteomes" id="UP000294581"/>
    </source>
</evidence>
<dbReference type="RefSeq" id="WP_134160460.1">
    <property type="nucleotide sequence ID" value="NZ_BSUS01000001.1"/>
</dbReference>
<sequence length="195" mass="22393">MSELSDDMLLSAIAEGRRDAMEELYDRFAGFVYSFAYRAVGNASAAEEIVQDVFVKVWRMADRYNASLGKVSTWLLSIARNAAIDHHRRHRRYQLVEREDGVLPEVADDAPTPEWVAEQADIRQRLRQALNQLPLDQRQVVELMYFRGYTQQEISERLGISLGTVKSRARLAMAKLRERLRSLGLEVEQHGESVL</sequence>